<accession>A0A165CJW0</accession>
<dbReference type="InParanoid" id="A0A165CJW0"/>
<protein>
    <submittedName>
        <fullName evidence="1">Uncharacterized protein</fullName>
    </submittedName>
</protein>
<dbReference type="GeneID" id="63826717"/>
<proteinExistence type="predicted"/>
<dbReference type="RefSeq" id="XP_040760685.1">
    <property type="nucleotide sequence ID" value="XM_040909688.1"/>
</dbReference>
<name>A0A165CJW0_9APHY</name>
<dbReference type="Proteomes" id="UP000076871">
    <property type="component" value="Unassembled WGS sequence"/>
</dbReference>
<reference evidence="1 2" key="1">
    <citation type="journal article" date="2016" name="Mol. Biol. Evol.">
        <title>Comparative Genomics of Early-Diverging Mushroom-Forming Fungi Provides Insights into the Origins of Lignocellulose Decay Capabilities.</title>
        <authorList>
            <person name="Nagy L.G."/>
            <person name="Riley R."/>
            <person name="Tritt A."/>
            <person name="Adam C."/>
            <person name="Daum C."/>
            <person name="Floudas D."/>
            <person name="Sun H."/>
            <person name="Yadav J.S."/>
            <person name="Pangilinan J."/>
            <person name="Larsson K.H."/>
            <person name="Matsuura K."/>
            <person name="Barry K."/>
            <person name="Labutti K."/>
            <person name="Kuo R."/>
            <person name="Ohm R.A."/>
            <person name="Bhattacharya S.S."/>
            <person name="Shirouzu T."/>
            <person name="Yoshinaga Y."/>
            <person name="Martin F.M."/>
            <person name="Grigoriev I.V."/>
            <person name="Hibbett D.S."/>
        </authorList>
    </citation>
    <scope>NUCLEOTIDE SEQUENCE [LARGE SCALE GENOMIC DNA]</scope>
    <source>
        <strain evidence="1 2">93-53</strain>
    </source>
</reference>
<organism evidence="1 2">
    <name type="scientific">Laetiporus sulphureus 93-53</name>
    <dbReference type="NCBI Taxonomy" id="1314785"/>
    <lineage>
        <taxon>Eukaryota</taxon>
        <taxon>Fungi</taxon>
        <taxon>Dikarya</taxon>
        <taxon>Basidiomycota</taxon>
        <taxon>Agaricomycotina</taxon>
        <taxon>Agaricomycetes</taxon>
        <taxon>Polyporales</taxon>
        <taxon>Laetiporus</taxon>
    </lineage>
</organism>
<dbReference type="EMBL" id="KV427648">
    <property type="protein sequence ID" value="KZT02945.1"/>
    <property type="molecule type" value="Genomic_DNA"/>
</dbReference>
<evidence type="ECO:0000313" key="2">
    <source>
        <dbReference type="Proteomes" id="UP000076871"/>
    </source>
</evidence>
<dbReference type="AlphaFoldDB" id="A0A165CJW0"/>
<gene>
    <name evidence="1" type="ORF">LAESUDRAFT_729691</name>
</gene>
<sequence>MFQRPAVVTPDAGDLGRAGIIPALGTLDGLSRVGSPGGGLQCVDVEGNVKRVLRATGGTKVTLLTSPLAAPQAQGPA</sequence>
<evidence type="ECO:0000313" key="1">
    <source>
        <dbReference type="EMBL" id="KZT02945.1"/>
    </source>
</evidence>
<keyword evidence="2" id="KW-1185">Reference proteome</keyword>